<evidence type="ECO:0000256" key="2">
    <source>
        <dbReference type="ARBA" id="ARBA00022692"/>
    </source>
</evidence>
<dbReference type="SUPFAM" id="SSF103473">
    <property type="entry name" value="MFS general substrate transporter"/>
    <property type="match status" value="1"/>
</dbReference>
<organism evidence="7 8">
    <name type="scientific">Actinomadura graeca</name>
    <dbReference type="NCBI Taxonomy" id="2750812"/>
    <lineage>
        <taxon>Bacteria</taxon>
        <taxon>Bacillati</taxon>
        <taxon>Actinomycetota</taxon>
        <taxon>Actinomycetes</taxon>
        <taxon>Streptosporangiales</taxon>
        <taxon>Thermomonosporaceae</taxon>
        <taxon>Actinomadura</taxon>
    </lineage>
</organism>
<feature type="transmembrane region" description="Helical" evidence="5">
    <location>
        <begin position="315"/>
        <end position="339"/>
    </location>
</feature>
<dbReference type="Gene3D" id="1.20.1720.10">
    <property type="entry name" value="Multidrug resistance protein D"/>
    <property type="match status" value="1"/>
</dbReference>
<sequence length="562" mass="57911">MNLTQNAAETAAPAALPERRWWVLAVVVTGFFMTMLDTTTVNVAIPWIQEDLHASYGSVEWVVSGYAMAFGLTLIPAGRLGDRLGRRRLFLFGLAGFTFMSLMCALAPNAVALVTFRVIQGTMAGLLNPQILAVIQVLFPPRERGKAFAVYGATAGVGTALGPLLGGTLISAGFGGMTWQPIYLLNVVIGVIAFTAAWRLLPESKGRGGNLDPVGVVLITVALLLVTYPLIEGRAAGWPVWAFAALAAALPALAVFTFWQYRRLRADQPPLVDVRLFHNRAFAAGVGFALVYFAGFTSVFFSLSLWLQIGLGRSALTAGLTILPFAVGGLAGSSASAVATRRLGPAVLRVGTAMVIVGLAAALLTVHAAGPDVSGLVLLPSLAFAGVGSGLAIAPNTNLVLAAVPIRDAGAAGGVVNTAQRVGAALGVALVGVVLFGSLSGSAADAASATVPALRRDLAATGMPGAAREQIVRRFETCFRQRASLTDPGARVPGCPGKEGLKDSPAAPAWARASTSALGRNYTDAVQVSLVFSLAAVALACLLAFFFPRQPAAAGRPGGAGE</sequence>
<dbReference type="RefSeq" id="WP_231335956.1">
    <property type="nucleotide sequence ID" value="NZ_CP059572.1"/>
</dbReference>
<feature type="transmembrane region" description="Helical" evidence="5">
    <location>
        <begin position="422"/>
        <end position="444"/>
    </location>
</feature>
<feature type="transmembrane region" description="Helical" evidence="5">
    <location>
        <begin position="54"/>
        <end position="77"/>
    </location>
</feature>
<dbReference type="Gene3D" id="1.20.1250.20">
    <property type="entry name" value="MFS general substrate transporter like domains"/>
    <property type="match status" value="1"/>
</dbReference>
<proteinExistence type="predicted"/>
<dbReference type="PANTHER" id="PTHR42718:SF39">
    <property type="entry name" value="ACTINORHODIN TRANSPORTER-RELATED"/>
    <property type="match status" value="1"/>
</dbReference>
<keyword evidence="4 5" id="KW-0472">Membrane</keyword>
<keyword evidence="2 5" id="KW-0812">Transmembrane</keyword>
<evidence type="ECO:0000313" key="7">
    <source>
        <dbReference type="EMBL" id="QXJ22634.1"/>
    </source>
</evidence>
<dbReference type="Pfam" id="PF07690">
    <property type="entry name" value="MFS_1"/>
    <property type="match status" value="1"/>
</dbReference>
<feature type="transmembrane region" description="Helical" evidence="5">
    <location>
        <begin position="376"/>
        <end position="401"/>
    </location>
</feature>
<evidence type="ECO:0000256" key="3">
    <source>
        <dbReference type="ARBA" id="ARBA00022989"/>
    </source>
</evidence>
<feature type="transmembrane region" description="Helical" evidence="5">
    <location>
        <begin position="148"/>
        <end position="170"/>
    </location>
</feature>
<feature type="transmembrane region" description="Helical" evidence="5">
    <location>
        <begin position="213"/>
        <end position="231"/>
    </location>
</feature>
<feature type="transmembrane region" description="Helical" evidence="5">
    <location>
        <begin position="282"/>
        <end position="309"/>
    </location>
</feature>
<evidence type="ECO:0000259" key="6">
    <source>
        <dbReference type="PROSITE" id="PS50850"/>
    </source>
</evidence>
<comment type="subcellular location">
    <subcellularLocation>
        <location evidence="1">Cell membrane</location>
        <topology evidence="1">Multi-pass membrane protein</topology>
    </subcellularLocation>
</comment>
<feature type="transmembrane region" description="Helical" evidence="5">
    <location>
        <begin position="346"/>
        <end position="370"/>
    </location>
</feature>
<keyword evidence="3 5" id="KW-1133">Transmembrane helix</keyword>
<evidence type="ECO:0000256" key="4">
    <source>
        <dbReference type="ARBA" id="ARBA00023136"/>
    </source>
</evidence>
<dbReference type="InterPro" id="IPR011701">
    <property type="entry name" value="MFS"/>
</dbReference>
<dbReference type="Proteomes" id="UP001049518">
    <property type="component" value="Chromosome"/>
</dbReference>
<dbReference type="CDD" id="cd17321">
    <property type="entry name" value="MFS_MMR_MDR_like"/>
    <property type="match status" value="1"/>
</dbReference>
<dbReference type="EMBL" id="CP059572">
    <property type="protein sequence ID" value="QXJ22634.1"/>
    <property type="molecule type" value="Genomic_DNA"/>
</dbReference>
<evidence type="ECO:0000313" key="8">
    <source>
        <dbReference type="Proteomes" id="UP001049518"/>
    </source>
</evidence>
<dbReference type="InterPro" id="IPR020846">
    <property type="entry name" value="MFS_dom"/>
</dbReference>
<dbReference type="InterPro" id="IPR036259">
    <property type="entry name" value="MFS_trans_sf"/>
</dbReference>
<dbReference type="PROSITE" id="PS50850">
    <property type="entry name" value="MFS"/>
    <property type="match status" value="1"/>
</dbReference>
<feature type="transmembrane region" description="Helical" evidence="5">
    <location>
        <begin position="89"/>
        <end position="112"/>
    </location>
</feature>
<feature type="transmembrane region" description="Helical" evidence="5">
    <location>
        <begin position="118"/>
        <end position="139"/>
    </location>
</feature>
<accession>A0ABX8QV01</accession>
<feature type="domain" description="Major facilitator superfamily (MFS) profile" evidence="6">
    <location>
        <begin position="23"/>
        <end position="552"/>
    </location>
</feature>
<evidence type="ECO:0000256" key="1">
    <source>
        <dbReference type="ARBA" id="ARBA00004651"/>
    </source>
</evidence>
<feature type="transmembrane region" description="Helical" evidence="5">
    <location>
        <begin position="182"/>
        <end position="201"/>
    </location>
</feature>
<feature type="transmembrane region" description="Helical" evidence="5">
    <location>
        <begin position="237"/>
        <end position="261"/>
    </location>
</feature>
<feature type="transmembrane region" description="Helical" evidence="5">
    <location>
        <begin position="21"/>
        <end position="48"/>
    </location>
</feature>
<evidence type="ECO:0000256" key="5">
    <source>
        <dbReference type="SAM" id="Phobius"/>
    </source>
</evidence>
<name>A0ABX8QV01_9ACTN</name>
<gene>
    <name evidence="7" type="ORF">AGRA3207_003667</name>
</gene>
<keyword evidence="8" id="KW-1185">Reference proteome</keyword>
<protein>
    <submittedName>
        <fullName evidence="7">MFS transporter</fullName>
    </submittedName>
</protein>
<dbReference type="PRINTS" id="PR01036">
    <property type="entry name" value="TCRTETB"/>
</dbReference>
<reference evidence="7" key="1">
    <citation type="submission" date="2020-07" db="EMBL/GenBank/DDBJ databases">
        <authorList>
            <person name="Tarantini F.S."/>
            <person name="Hong K.W."/>
            <person name="Chan K.G."/>
        </authorList>
    </citation>
    <scope>NUCLEOTIDE SEQUENCE</scope>
    <source>
        <strain evidence="7">32-07</strain>
    </source>
</reference>
<dbReference type="PANTHER" id="PTHR42718">
    <property type="entry name" value="MAJOR FACILITATOR SUPERFAMILY MULTIDRUG TRANSPORTER MFSC"/>
    <property type="match status" value="1"/>
</dbReference>
<feature type="transmembrane region" description="Helical" evidence="5">
    <location>
        <begin position="525"/>
        <end position="547"/>
    </location>
</feature>